<organism evidence="2 3">
    <name type="scientific">Acacia crassicarpa</name>
    <name type="common">northern wattle</name>
    <dbReference type="NCBI Taxonomy" id="499986"/>
    <lineage>
        <taxon>Eukaryota</taxon>
        <taxon>Viridiplantae</taxon>
        <taxon>Streptophyta</taxon>
        <taxon>Embryophyta</taxon>
        <taxon>Tracheophyta</taxon>
        <taxon>Spermatophyta</taxon>
        <taxon>Magnoliopsida</taxon>
        <taxon>eudicotyledons</taxon>
        <taxon>Gunneridae</taxon>
        <taxon>Pentapetalae</taxon>
        <taxon>rosids</taxon>
        <taxon>fabids</taxon>
        <taxon>Fabales</taxon>
        <taxon>Fabaceae</taxon>
        <taxon>Caesalpinioideae</taxon>
        <taxon>mimosoid clade</taxon>
        <taxon>Acacieae</taxon>
        <taxon>Acacia</taxon>
    </lineage>
</organism>
<dbReference type="InterPro" id="IPR026961">
    <property type="entry name" value="PGG_dom"/>
</dbReference>
<evidence type="ECO:0000313" key="2">
    <source>
        <dbReference type="EMBL" id="KAK4269127.1"/>
    </source>
</evidence>
<dbReference type="Pfam" id="PF13962">
    <property type="entry name" value="PGG"/>
    <property type="match status" value="1"/>
</dbReference>
<name>A0AAE1JEQ1_9FABA</name>
<evidence type="ECO:0000259" key="1">
    <source>
        <dbReference type="Pfam" id="PF13962"/>
    </source>
</evidence>
<dbReference type="PROSITE" id="PS51257">
    <property type="entry name" value="PROKAR_LIPOPROTEIN"/>
    <property type="match status" value="1"/>
</dbReference>
<keyword evidence="3" id="KW-1185">Reference proteome</keyword>
<evidence type="ECO:0000313" key="3">
    <source>
        <dbReference type="Proteomes" id="UP001293593"/>
    </source>
</evidence>
<dbReference type="EMBL" id="JAWXYG010000006">
    <property type="protein sequence ID" value="KAK4269127.1"/>
    <property type="molecule type" value="Genomic_DNA"/>
</dbReference>
<comment type="caution">
    <text evidence="2">The sequence shown here is derived from an EMBL/GenBank/DDBJ whole genome shotgun (WGS) entry which is preliminary data.</text>
</comment>
<reference evidence="2" key="1">
    <citation type="submission" date="2023-10" db="EMBL/GenBank/DDBJ databases">
        <title>Chromosome-level genome of the transformable northern wattle, Acacia crassicarpa.</title>
        <authorList>
            <person name="Massaro I."/>
            <person name="Sinha N.R."/>
            <person name="Poethig S."/>
            <person name="Leichty A.R."/>
        </authorList>
    </citation>
    <scope>NUCLEOTIDE SEQUENCE</scope>
    <source>
        <strain evidence="2">Acra3RX</strain>
        <tissue evidence="2">Leaf</tissue>
    </source>
</reference>
<sequence>MRGNLSLVATVISTISFQALINPPGGFISQVLLSCLLVEFLSSIKLFFGCYPLDWISWLDCAVHHFAISVLAMEEELDEDIQASDVTLYLNRIVHEDA</sequence>
<proteinExistence type="predicted"/>
<dbReference type="AlphaFoldDB" id="A0AAE1JEQ1"/>
<dbReference type="Proteomes" id="UP001293593">
    <property type="component" value="Unassembled WGS sequence"/>
</dbReference>
<feature type="domain" description="PGG" evidence="1">
    <location>
        <begin position="2"/>
        <end position="29"/>
    </location>
</feature>
<accession>A0AAE1JEQ1</accession>
<gene>
    <name evidence="2" type="ORF">QN277_022324</name>
</gene>
<protein>
    <recommendedName>
        <fullName evidence="1">PGG domain-containing protein</fullName>
    </recommendedName>
</protein>